<dbReference type="GO" id="GO:0009037">
    <property type="term" value="F:tyrosine-based site-specific recombinase activity"/>
    <property type="evidence" value="ECO:0007669"/>
    <property type="project" value="UniProtKB-UniRule"/>
</dbReference>
<dbReference type="Pfam" id="PF02899">
    <property type="entry name" value="Phage_int_SAM_1"/>
    <property type="match status" value="1"/>
</dbReference>
<keyword evidence="2 9" id="KW-0963">Cytoplasm</keyword>
<dbReference type="SUPFAM" id="SSF56349">
    <property type="entry name" value="DNA breaking-rejoining enzymes"/>
    <property type="match status" value="1"/>
</dbReference>
<name>A0AAU7V4M9_9ACTO</name>
<accession>A0AAU7V4M9</accession>
<evidence type="ECO:0000256" key="2">
    <source>
        <dbReference type="ARBA" id="ARBA00022490"/>
    </source>
</evidence>
<keyword evidence="7 9" id="KW-0233">DNA recombination</keyword>
<evidence type="ECO:0000256" key="7">
    <source>
        <dbReference type="ARBA" id="ARBA00023172"/>
    </source>
</evidence>
<evidence type="ECO:0000256" key="5">
    <source>
        <dbReference type="ARBA" id="ARBA00022908"/>
    </source>
</evidence>
<feature type="domain" description="Core-binding (CB)" evidence="11">
    <location>
        <begin position="3"/>
        <end position="94"/>
    </location>
</feature>
<feature type="active site" evidence="9">
    <location>
        <position position="257"/>
    </location>
</feature>
<feature type="domain" description="Tyr recombinase" evidence="10">
    <location>
        <begin position="115"/>
        <end position="302"/>
    </location>
</feature>
<dbReference type="PANTHER" id="PTHR30349">
    <property type="entry name" value="PHAGE INTEGRASE-RELATED"/>
    <property type="match status" value="1"/>
</dbReference>
<dbReference type="PROSITE" id="PS51900">
    <property type="entry name" value="CB"/>
    <property type="match status" value="1"/>
</dbReference>
<evidence type="ECO:0000259" key="10">
    <source>
        <dbReference type="PROSITE" id="PS51898"/>
    </source>
</evidence>
<keyword evidence="4 9" id="KW-0159">Chromosome partition</keyword>
<dbReference type="InterPro" id="IPR013762">
    <property type="entry name" value="Integrase-like_cat_sf"/>
</dbReference>
<dbReference type="NCBIfam" id="NF001399">
    <property type="entry name" value="PRK00283.1"/>
    <property type="match status" value="1"/>
</dbReference>
<dbReference type="InterPro" id="IPR010998">
    <property type="entry name" value="Integrase_recombinase_N"/>
</dbReference>
<feature type="active site" evidence="9">
    <location>
        <position position="280"/>
    </location>
</feature>
<gene>
    <name evidence="9" type="primary">xerC</name>
    <name evidence="12" type="ORF">SAC06_05140</name>
</gene>
<reference evidence="12" key="1">
    <citation type="submission" date="2023-11" db="EMBL/GenBank/DDBJ databases">
        <title>Scrofimicrobium hongkongense sp. nov., isolated from a patient with peritonitis.</title>
        <authorList>
            <person name="Lao H.Y."/>
            <person name="Wong A.Y.P."/>
            <person name="Ng T.L."/>
            <person name="Wong R.Y.L."/>
            <person name="Yau M.C.Y."/>
            <person name="Lam J.Y.W."/>
            <person name="Siu G.K.H."/>
        </authorList>
    </citation>
    <scope>NUCLEOTIDE SEQUENCE</scope>
    <source>
        <strain evidence="12">R131</strain>
    </source>
</reference>
<dbReference type="GO" id="GO:0003677">
    <property type="term" value="F:DNA binding"/>
    <property type="evidence" value="ECO:0007669"/>
    <property type="project" value="UniProtKB-UniRule"/>
</dbReference>
<evidence type="ECO:0000256" key="6">
    <source>
        <dbReference type="ARBA" id="ARBA00023125"/>
    </source>
</evidence>
<evidence type="ECO:0000256" key="9">
    <source>
        <dbReference type="HAMAP-Rule" id="MF_01808"/>
    </source>
</evidence>
<feature type="active site" evidence="9">
    <location>
        <position position="182"/>
    </location>
</feature>
<feature type="active site" evidence="9">
    <location>
        <position position="254"/>
    </location>
</feature>
<dbReference type="InterPro" id="IPR004107">
    <property type="entry name" value="Integrase_SAM-like_N"/>
</dbReference>
<sequence>MADELGDPLAWFLDEMRVVRGASPHTVSNYGRDLGKYRTFMETRHLRRWEDVRPSTVEEFVAQLAHGDEEHPPLAASSVARTLSAVRSFHRWLMTQNLAQSNPAAQVKPPKTGESLPKALSVAQVARLIEGSQAGPELVALRNHALVELLYGTGARVSEATNLALDDLDLEGEYPSVRLFGKGSKERMVPLGAYAHAALGAYLSRSRPALAQRGRGTAHLFLNLRGRPLSRQSAWEIIQQAASAAGLEEEISPHTLRHSFATHLLEGGASIREVQELLGHASVTTTQIYTRLTPQGLLEVFQAAHPRAR</sequence>
<dbReference type="Gene3D" id="1.10.150.130">
    <property type="match status" value="1"/>
</dbReference>
<proteinExistence type="inferred from homology"/>
<dbReference type="InterPro" id="IPR023009">
    <property type="entry name" value="Tyrosine_recombinase_XerC/XerD"/>
</dbReference>
<dbReference type="InterPro" id="IPR002104">
    <property type="entry name" value="Integrase_catalytic"/>
</dbReference>
<keyword evidence="6 9" id="KW-0238">DNA-binding</keyword>
<dbReference type="InterPro" id="IPR044068">
    <property type="entry name" value="CB"/>
</dbReference>
<feature type="active site" evidence="9">
    <location>
        <position position="156"/>
    </location>
</feature>
<dbReference type="Gene3D" id="1.10.443.10">
    <property type="entry name" value="Intergrase catalytic core"/>
    <property type="match status" value="1"/>
</dbReference>
<organism evidence="12">
    <name type="scientific">Scrofimicrobium appendicitidis</name>
    <dbReference type="NCBI Taxonomy" id="3079930"/>
    <lineage>
        <taxon>Bacteria</taxon>
        <taxon>Bacillati</taxon>
        <taxon>Actinomycetota</taxon>
        <taxon>Actinomycetes</taxon>
        <taxon>Actinomycetales</taxon>
        <taxon>Actinomycetaceae</taxon>
        <taxon>Scrofimicrobium</taxon>
    </lineage>
</organism>
<dbReference type="GO" id="GO:0007059">
    <property type="term" value="P:chromosome segregation"/>
    <property type="evidence" value="ECO:0007669"/>
    <property type="project" value="UniProtKB-UniRule"/>
</dbReference>
<dbReference type="KEGG" id="sapp:SAC06_05140"/>
<dbReference type="Pfam" id="PF00589">
    <property type="entry name" value="Phage_integrase"/>
    <property type="match status" value="1"/>
</dbReference>
<dbReference type="AlphaFoldDB" id="A0AAU7V4M9"/>
<protein>
    <recommendedName>
        <fullName evidence="9">Tyrosine recombinase XerC</fullName>
    </recommendedName>
</protein>
<dbReference type="HAMAP" id="MF_01808">
    <property type="entry name" value="Recomb_XerC_XerD"/>
    <property type="match status" value="1"/>
</dbReference>
<dbReference type="CDD" id="cd00798">
    <property type="entry name" value="INT_XerDC_C"/>
    <property type="match status" value="1"/>
</dbReference>
<evidence type="ECO:0000313" key="12">
    <source>
        <dbReference type="EMBL" id="XBW07043.1"/>
    </source>
</evidence>
<dbReference type="RefSeq" id="WP_350257237.1">
    <property type="nucleotide sequence ID" value="NZ_CP138335.1"/>
</dbReference>
<dbReference type="PANTHER" id="PTHR30349:SF81">
    <property type="entry name" value="TYROSINE RECOMBINASE XERC"/>
    <property type="match status" value="1"/>
</dbReference>
<evidence type="ECO:0000256" key="1">
    <source>
        <dbReference type="ARBA" id="ARBA00004496"/>
    </source>
</evidence>
<dbReference type="InterPro" id="IPR050090">
    <property type="entry name" value="Tyrosine_recombinase_XerCD"/>
</dbReference>
<dbReference type="SUPFAM" id="SSF47823">
    <property type="entry name" value="lambda integrase-like, N-terminal domain"/>
    <property type="match status" value="1"/>
</dbReference>
<comment type="similarity">
    <text evidence="9">Belongs to the 'phage' integrase family. XerC subfamily.</text>
</comment>
<comment type="function">
    <text evidence="9">Site-specific tyrosine recombinase, which acts by catalyzing the cutting and rejoining of the recombining DNA molecules. The XerC-XerD complex is essential to convert dimers of the bacterial chromosome into monomers to permit their segregation at cell division. It also contributes to the segregational stability of plasmids.</text>
</comment>
<evidence type="ECO:0000256" key="3">
    <source>
        <dbReference type="ARBA" id="ARBA00022618"/>
    </source>
</evidence>
<keyword evidence="8 9" id="KW-0131">Cell cycle</keyword>
<feature type="active site" description="O-(3'-phospho-DNA)-tyrosine intermediate" evidence="9">
    <location>
        <position position="289"/>
    </location>
</feature>
<evidence type="ECO:0000256" key="8">
    <source>
        <dbReference type="ARBA" id="ARBA00023306"/>
    </source>
</evidence>
<comment type="subcellular location">
    <subcellularLocation>
        <location evidence="1 9">Cytoplasm</location>
    </subcellularLocation>
</comment>
<dbReference type="GO" id="GO:0005737">
    <property type="term" value="C:cytoplasm"/>
    <property type="evidence" value="ECO:0007669"/>
    <property type="project" value="UniProtKB-SubCell"/>
</dbReference>
<dbReference type="GO" id="GO:0006313">
    <property type="term" value="P:DNA transposition"/>
    <property type="evidence" value="ECO:0007669"/>
    <property type="project" value="UniProtKB-UniRule"/>
</dbReference>
<evidence type="ECO:0000259" key="11">
    <source>
        <dbReference type="PROSITE" id="PS51900"/>
    </source>
</evidence>
<keyword evidence="3 9" id="KW-0132">Cell division</keyword>
<dbReference type="GO" id="GO:0051301">
    <property type="term" value="P:cell division"/>
    <property type="evidence" value="ECO:0007669"/>
    <property type="project" value="UniProtKB-KW"/>
</dbReference>
<dbReference type="EMBL" id="CP138335">
    <property type="protein sequence ID" value="XBW07043.1"/>
    <property type="molecule type" value="Genomic_DNA"/>
</dbReference>
<keyword evidence="5 9" id="KW-0229">DNA integration</keyword>
<comment type="subunit">
    <text evidence="9">Forms a cyclic heterotetrameric complex composed of two molecules of XerC and two molecules of XerD.</text>
</comment>
<dbReference type="PROSITE" id="PS51898">
    <property type="entry name" value="TYR_RECOMBINASE"/>
    <property type="match status" value="1"/>
</dbReference>
<dbReference type="InterPro" id="IPR011010">
    <property type="entry name" value="DNA_brk_join_enz"/>
</dbReference>
<evidence type="ECO:0000256" key="4">
    <source>
        <dbReference type="ARBA" id="ARBA00022829"/>
    </source>
</evidence>